<name>A0ABR6BY78_9PSEU</name>
<dbReference type="PANTHER" id="PTHR33371:SF17">
    <property type="entry name" value="MCE-FAMILY PROTEIN MCE1B"/>
    <property type="match status" value="1"/>
</dbReference>
<evidence type="ECO:0000313" key="3">
    <source>
        <dbReference type="EMBL" id="MBA8931566.1"/>
    </source>
</evidence>
<evidence type="ECO:0000313" key="4">
    <source>
        <dbReference type="Proteomes" id="UP000517916"/>
    </source>
</evidence>
<dbReference type="Proteomes" id="UP000517916">
    <property type="component" value="Unassembled WGS sequence"/>
</dbReference>
<accession>A0ABR6BY78</accession>
<feature type="domain" description="Mammalian cell entry C-terminal" evidence="2">
    <location>
        <begin position="122"/>
        <end position="324"/>
    </location>
</feature>
<dbReference type="EMBL" id="JACJID010000009">
    <property type="protein sequence ID" value="MBA8931566.1"/>
    <property type="molecule type" value="Genomic_DNA"/>
</dbReference>
<dbReference type="InterPro" id="IPR005693">
    <property type="entry name" value="Mce"/>
</dbReference>
<evidence type="ECO:0000259" key="2">
    <source>
        <dbReference type="Pfam" id="PF11887"/>
    </source>
</evidence>
<dbReference type="Pfam" id="PF02470">
    <property type="entry name" value="MlaD"/>
    <property type="match status" value="1"/>
</dbReference>
<keyword evidence="4" id="KW-1185">Reference proteome</keyword>
<organism evidence="3 4">
    <name type="scientific">Kutzneria viridogrisea</name>
    <dbReference type="NCBI Taxonomy" id="47990"/>
    <lineage>
        <taxon>Bacteria</taxon>
        <taxon>Bacillati</taxon>
        <taxon>Actinomycetota</taxon>
        <taxon>Actinomycetes</taxon>
        <taxon>Pseudonocardiales</taxon>
        <taxon>Pseudonocardiaceae</taxon>
        <taxon>Kutzneria</taxon>
    </lineage>
</organism>
<dbReference type="InterPro" id="IPR003399">
    <property type="entry name" value="Mce/MlaD"/>
</dbReference>
<dbReference type="RefSeq" id="WP_182840394.1">
    <property type="nucleotide sequence ID" value="NZ_BAAABQ010000009.1"/>
</dbReference>
<dbReference type="NCBIfam" id="TIGR00996">
    <property type="entry name" value="Mtu_fam_mce"/>
    <property type="match status" value="1"/>
</dbReference>
<protein>
    <submittedName>
        <fullName evidence="3">Phospholipid/cholesterol/gamma-HCH transport system substrate-binding protein</fullName>
    </submittedName>
</protein>
<gene>
    <name evidence="3" type="ORF">BC739_008818</name>
</gene>
<comment type="caution">
    <text evidence="3">The sequence shown here is derived from an EMBL/GenBank/DDBJ whole genome shotgun (WGS) entry which is preliminary data.</text>
</comment>
<reference evidence="3 4" key="1">
    <citation type="submission" date="2020-08" db="EMBL/GenBank/DDBJ databases">
        <title>Genomic Encyclopedia of Archaeal and Bacterial Type Strains, Phase II (KMG-II): from individual species to whole genera.</title>
        <authorList>
            <person name="Goeker M."/>
        </authorList>
    </citation>
    <scope>NUCLEOTIDE SEQUENCE [LARGE SCALE GENOMIC DNA]</scope>
    <source>
        <strain evidence="3 4">DSM 43850</strain>
    </source>
</reference>
<dbReference type="InterPro" id="IPR052336">
    <property type="entry name" value="MlaD_Phospholipid_Transporter"/>
</dbReference>
<dbReference type="PANTHER" id="PTHR33371">
    <property type="entry name" value="INTERMEMBRANE PHOSPHOLIPID TRANSPORT SYSTEM BINDING PROTEIN MLAD-RELATED"/>
    <property type="match status" value="1"/>
</dbReference>
<sequence length="344" mass="36177">MRSIVGPLTKLLAFMLVTVLATSLLALTIANVDLRSANDYTARFTDVTSLNPGDDVRIAGVRVGQVDKISVVDRRLAEVSFSVDGGKKLPASVTATIKYRNLVGQRYVSLEQGAAGGDANAVLPVGGTIPLDRTKPALDLTVLFNGFKPLFQALSPDDVNKLSYEIIQVLQGEGGTIDSLLAHTASLTTTIAGKDQVIGQVIDNLNSVLDTVNSRGDQLSTLIVQLQQLVSGFAADRKPIGDSISALGDLATSTAGLLDQGRQPLKEDIAGLGALSKNLGDSSELLDHFLKFLPGKVEAIGRTGSYGSFFNVFLCKASGTIAVPPVIPPVTLPVLPVTQQRCKA</sequence>
<dbReference type="InterPro" id="IPR024516">
    <property type="entry name" value="Mce_C"/>
</dbReference>
<feature type="domain" description="Mce/MlaD" evidence="1">
    <location>
        <begin position="38"/>
        <end position="113"/>
    </location>
</feature>
<dbReference type="Pfam" id="PF11887">
    <property type="entry name" value="Mce4_CUP1"/>
    <property type="match status" value="1"/>
</dbReference>
<evidence type="ECO:0000259" key="1">
    <source>
        <dbReference type="Pfam" id="PF02470"/>
    </source>
</evidence>
<proteinExistence type="predicted"/>